<proteinExistence type="predicted"/>
<keyword evidence="4" id="KW-1185">Reference proteome</keyword>
<keyword evidence="1" id="KW-0472">Membrane</keyword>
<keyword evidence="1" id="KW-1133">Transmembrane helix</keyword>
<organism evidence="3 4">
    <name type="scientific">Pedobacter ginsenosidimutans</name>
    <dbReference type="NCBI Taxonomy" id="687842"/>
    <lineage>
        <taxon>Bacteria</taxon>
        <taxon>Pseudomonadati</taxon>
        <taxon>Bacteroidota</taxon>
        <taxon>Sphingobacteriia</taxon>
        <taxon>Sphingobacteriales</taxon>
        <taxon>Sphingobacteriaceae</taxon>
        <taxon>Pedobacter</taxon>
    </lineage>
</organism>
<dbReference type="PANTHER" id="PTHR34978:SF3">
    <property type="entry name" value="SLR0241 PROTEIN"/>
    <property type="match status" value="1"/>
</dbReference>
<name>A0A0T5VRX5_9SPHI</name>
<dbReference type="InterPro" id="IPR008756">
    <property type="entry name" value="Peptidase_M56"/>
</dbReference>
<comment type="caution">
    <text evidence="3">The sequence shown here is derived from an EMBL/GenBank/DDBJ whole genome shotgun (WGS) entry which is preliminary data.</text>
</comment>
<evidence type="ECO:0000256" key="1">
    <source>
        <dbReference type="SAM" id="Phobius"/>
    </source>
</evidence>
<evidence type="ECO:0000259" key="2">
    <source>
        <dbReference type="Pfam" id="PF05569"/>
    </source>
</evidence>
<dbReference type="InterPro" id="IPR052173">
    <property type="entry name" value="Beta-lactam_resp_regulator"/>
</dbReference>
<keyword evidence="1" id="KW-0812">Transmembrane</keyword>
<dbReference type="EMBL" id="LMZQ01000004">
    <property type="protein sequence ID" value="KRT16609.1"/>
    <property type="molecule type" value="Genomic_DNA"/>
</dbReference>
<evidence type="ECO:0000313" key="4">
    <source>
        <dbReference type="Proteomes" id="UP000051950"/>
    </source>
</evidence>
<dbReference type="STRING" id="687842.ASU31_07260"/>
<feature type="transmembrane region" description="Helical" evidence="1">
    <location>
        <begin position="36"/>
        <end position="53"/>
    </location>
</feature>
<feature type="transmembrane region" description="Helical" evidence="1">
    <location>
        <begin position="277"/>
        <end position="299"/>
    </location>
</feature>
<protein>
    <recommendedName>
        <fullName evidence="2">Peptidase M56 domain-containing protein</fullName>
    </recommendedName>
</protein>
<dbReference type="RefSeq" id="WP_057931714.1">
    <property type="nucleotide sequence ID" value="NZ_LMZQ01000004.1"/>
</dbReference>
<feature type="transmembrane region" description="Helical" evidence="1">
    <location>
        <begin position="6"/>
        <end position="24"/>
    </location>
</feature>
<sequence>MEWLTYLLKVTACTVLFFGFYLLVLRKLTFFKINRFYLLATLFLSFIIPALQFEVKREITVVETEAPVNIPEINPVIQAPVQLIQPVMVKYQPGVVHKIDWMAVMYYVYGITASLLLLVCLWRLCSLLKHTNRYTKNGDGLKLITKTEGFTNCSFFNYVFINDEDLSTADLSILLKHEQVHARQYHSIDKIVLMVFKAVLWFNPVVYLYDKALEQIHEYEADEITSTDFGNQEYANLLLKLAISKSDMPLIHNFVKSPIKDRIKMLFHAKSKNMKKLIYLLALPVAVGLFWLFAVQVVYAQHIKEESKPSKDFYEGTLKGKVLKIKKEAIGFYTFDLLSDGKIYPIEATNFKEKIKVGDELIAYIMGKGFNMKKMDKSGKVIAETNGPIYNATKVTTLDGNLIYEWNLEKHAFLYEANKARFASSKIKSIQKGANGKIEKIVLNDGFFTINLNLKTLNIKDDNFKAGDKVLVKFIGEKLVSKHTYSTDKMIVLYSEPRKYMIKNEALYNRFYLSDGKQKVALLKSEQVKVAVPVEPKIISFKKIIGDVKNKVSYMENAVIDIVNCRLEAEYVELDQLNGKMTAKNAVLKAKEGGSATAKIIVFNLKDGSYRAENGEGKLGLNIRDVAREKDFLTKLNDKVEYFANDSVKMSKDRSIVSLFGNARLFYNEIKLSGSKIVYNKKDNTVLVNDATMTSGNTKVRADSLFFDIRTKKAKLYGTDLNR</sequence>
<gene>
    <name evidence="3" type="ORF">ASU31_07260</name>
</gene>
<dbReference type="Pfam" id="PF05569">
    <property type="entry name" value="Peptidase_M56"/>
    <property type="match status" value="1"/>
</dbReference>
<feature type="transmembrane region" description="Helical" evidence="1">
    <location>
        <begin position="106"/>
        <end position="125"/>
    </location>
</feature>
<dbReference type="OrthoDB" id="649093at2"/>
<dbReference type="PANTHER" id="PTHR34978">
    <property type="entry name" value="POSSIBLE SENSOR-TRANSDUCER PROTEIN BLAR"/>
    <property type="match status" value="1"/>
</dbReference>
<evidence type="ECO:0000313" key="3">
    <source>
        <dbReference type="EMBL" id="KRT16609.1"/>
    </source>
</evidence>
<dbReference type="Gene3D" id="2.60.450.10">
    <property type="entry name" value="Lipopolysaccharide (LPS) transport protein A like domain"/>
    <property type="match status" value="1"/>
</dbReference>
<dbReference type="Proteomes" id="UP000051950">
    <property type="component" value="Unassembled WGS sequence"/>
</dbReference>
<feature type="domain" description="Peptidase M56" evidence="2">
    <location>
        <begin position="164"/>
        <end position="266"/>
    </location>
</feature>
<reference evidence="3 4" key="1">
    <citation type="submission" date="2015-11" db="EMBL/GenBank/DDBJ databases">
        <title>Sequence of Pedobacter ginsenosidimutans.</title>
        <authorList>
            <person name="Carson E."/>
            <person name="Keyser V."/>
            <person name="Newman J."/>
            <person name="Miller J."/>
        </authorList>
    </citation>
    <scope>NUCLEOTIDE SEQUENCE [LARGE SCALE GENOMIC DNA]</scope>
    <source>
        <strain evidence="3 4">KACC 14530</strain>
    </source>
</reference>
<accession>A0A0T5VRX5</accession>
<dbReference type="AlphaFoldDB" id="A0A0T5VRX5"/>